<sequence>MSSTGSTLFGPNPTSIAASGVISNDSITTAVLDVTFYRGSAVVATLSAIAPGQSRAFTVGGFTTISATPTSSAAGITNLCMTEFFRPAV</sequence>
<reference evidence="2" key="1">
    <citation type="submission" date="2020-09" db="EMBL/GenBank/DDBJ databases">
        <title>A novel bacterium of genus Paenibacillus, isolated from South China Sea.</title>
        <authorList>
            <person name="Huang H."/>
            <person name="Mo K."/>
            <person name="Hu Y."/>
        </authorList>
    </citation>
    <scope>NUCLEOTIDE SEQUENCE</scope>
    <source>
        <strain evidence="2">IB182496</strain>
    </source>
</reference>
<dbReference type="EMBL" id="JACXIZ010000011">
    <property type="protein sequence ID" value="MBD2844518.1"/>
    <property type="molecule type" value="Genomic_DNA"/>
</dbReference>
<dbReference type="InterPro" id="IPR025055">
    <property type="entry name" value="Ena_core"/>
</dbReference>
<evidence type="ECO:0000313" key="2">
    <source>
        <dbReference type="EMBL" id="MBD2844518.1"/>
    </source>
</evidence>
<feature type="domain" description="Endospore appendages core" evidence="1">
    <location>
        <begin position="14"/>
        <end position="78"/>
    </location>
</feature>
<evidence type="ECO:0000259" key="1">
    <source>
        <dbReference type="Pfam" id="PF13157"/>
    </source>
</evidence>
<comment type="caution">
    <text evidence="2">The sequence shown here is derived from an EMBL/GenBank/DDBJ whole genome shotgun (WGS) entry which is preliminary data.</text>
</comment>
<name>A0A927GQM4_9BACL</name>
<keyword evidence="3" id="KW-1185">Reference proteome</keyword>
<accession>A0A927GQM4</accession>
<dbReference type="AlphaFoldDB" id="A0A927GQM4"/>
<organism evidence="2 3">
    <name type="scientific">Paenibacillus sabuli</name>
    <dbReference type="NCBI Taxonomy" id="2772509"/>
    <lineage>
        <taxon>Bacteria</taxon>
        <taxon>Bacillati</taxon>
        <taxon>Bacillota</taxon>
        <taxon>Bacilli</taxon>
        <taxon>Bacillales</taxon>
        <taxon>Paenibacillaceae</taxon>
        <taxon>Paenibacillus</taxon>
    </lineage>
</organism>
<evidence type="ECO:0000313" key="3">
    <source>
        <dbReference type="Proteomes" id="UP000621560"/>
    </source>
</evidence>
<gene>
    <name evidence="2" type="ORF">IDH44_04890</name>
</gene>
<dbReference type="Proteomes" id="UP000621560">
    <property type="component" value="Unassembled WGS sequence"/>
</dbReference>
<dbReference type="Pfam" id="PF13157">
    <property type="entry name" value="Enas"/>
    <property type="match status" value="1"/>
</dbReference>
<protein>
    <recommendedName>
        <fullName evidence="1">Endospore appendages core domain-containing protein</fullName>
    </recommendedName>
</protein>
<proteinExistence type="predicted"/>